<reference evidence="3" key="1">
    <citation type="submission" date="2016-10" db="EMBL/GenBank/DDBJ databases">
        <authorList>
            <person name="Varghese N."/>
            <person name="Submissions S."/>
        </authorList>
    </citation>
    <scope>NUCLEOTIDE SEQUENCE [LARGE SCALE GENOMIC DNA]</scope>
    <source>
        <strain evidence="3">DSM 17465</strain>
    </source>
</reference>
<evidence type="ECO:0000256" key="1">
    <source>
        <dbReference type="SAM" id="SignalP"/>
    </source>
</evidence>
<accession>A0A1I7AX82</accession>
<name>A0A1I7AX82_9HYPH</name>
<keyword evidence="1" id="KW-0732">Signal</keyword>
<dbReference type="EMBL" id="FPBD01000003">
    <property type="protein sequence ID" value="SFT79553.1"/>
    <property type="molecule type" value="Genomic_DNA"/>
</dbReference>
<dbReference type="RefSeq" id="WP_054784514.1">
    <property type="nucleotide sequence ID" value="NZ_FPBD01000003.1"/>
</dbReference>
<organism evidence="2 3">
    <name type="scientific">Pseudovibrio denitrificans</name>
    <dbReference type="NCBI Taxonomy" id="258256"/>
    <lineage>
        <taxon>Bacteria</taxon>
        <taxon>Pseudomonadati</taxon>
        <taxon>Pseudomonadota</taxon>
        <taxon>Alphaproteobacteria</taxon>
        <taxon>Hyphomicrobiales</taxon>
        <taxon>Stappiaceae</taxon>
        <taxon>Pseudovibrio</taxon>
    </lineage>
</organism>
<sequence length="132" mass="14324">MPYFLVVLLGALLTALSMTNSATSKPPVLLLGDRDTVNAIVAEVNLPDDRRGLVHVILEDARVKAERLDGAILPVSASAEPLVELPAEQFTLEQLDAETRDELVEVLDEDQMNELHRAIGVVLASNQTVTVE</sequence>
<dbReference type="Proteomes" id="UP000183371">
    <property type="component" value="Unassembled WGS sequence"/>
</dbReference>
<protein>
    <submittedName>
        <fullName evidence="2">Uncharacterized protein</fullName>
    </submittedName>
</protein>
<gene>
    <name evidence="2" type="ORF">SAMN05444141_103447</name>
</gene>
<keyword evidence="3" id="KW-1185">Reference proteome</keyword>
<evidence type="ECO:0000313" key="2">
    <source>
        <dbReference type="EMBL" id="SFT79553.1"/>
    </source>
</evidence>
<proteinExistence type="predicted"/>
<dbReference type="AlphaFoldDB" id="A0A1I7AX82"/>
<feature type="chain" id="PRO_5010166118" evidence="1">
    <location>
        <begin position="23"/>
        <end position="132"/>
    </location>
</feature>
<feature type="signal peptide" evidence="1">
    <location>
        <begin position="1"/>
        <end position="22"/>
    </location>
</feature>
<evidence type="ECO:0000313" key="3">
    <source>
        <dbReference type="Proteomes" id="UP000183371"/>
    </source>
</evidence>